<evidence type="ECO:0000313" key="5">
    <source>
        <dbReference type="Proteomes" id="UP000523000"/>
    </source>
</evidence>
<feature type="region of interest" description="Disordered" evidence="2">
    <location>
        <begin position="41"/>
        <end position="66"/>
    </location>
</feature>
<keyword evidence="1" id="KW-0378">Hydrolase</keyword>
<dbReference type="Pfam" id="PF04203">
    <property type="entry name" value="Sortase"/>
    <property type="match status" value="1"/>
</dbReference>
<dbReference type="GO" id="GO:0016787">
    <property type="term" value="F:hydrolase activity"/>
    <property type="evidence" value="ECO:0007669"/>
    <property type="project" value="UniProtKB-KW"/>
</dbReference>
<protein>
    <recommendedName>
        <fullName evidence="6">Class F sortase</fullName>
    </recommendedName>
</protein>
<evidence type="ECO:0000256" key="2">
    <source>
        <dbReference type="SAM" id="MobiDB-lite"/>
    </source>
</evidence>
<dbReference type="SUPFAM" id="SSF63817">
    <property type="entry name" value="Sortase"/>
    <property type="match status" value="1"/>
</dbReference>
<dbReference type="AlphaFoldDB" id="A0A839QRG1"/>
<name>A0A839QRG1_9MICC</name>
<reference evidence="4 5" key="1">
    <citation type="submission" date="2020-08" db="EMBL/GenBank/DDBJ databases">
        <title>Sequencing the genomes of 1000 actinobacteria strains.</title>
        <authorList>
            <person name="Klenk H.-P."/>
        </authorList>
    </citation>
    <scope>NUCLEOTIDE SEQUENCE [LARGE SCALE GENOMIC DNA]</scope>
    <source>
        <strain evidence="4 5">DSM 22826</strain>
    </source>
</reference>
<evidence type="ECO:0008006" key="6">
    <source>
        <dbReference type="Google" id="ProtNLM"/>
    </source>
</evidence>
<sequence length="228" mass="23468">MNRLPGLAAVALIVVGGATSSASPTILGGPLVPHESVALSVSASSSPSPGLRTTPTPEPAGAPAGVVVHDSSAPAAQRSLPGPSRIRYPGIGADMRTIGVGVSPDGTMEIPDDAAVAGWYRYSAAPSEPTGNTIIAAHAGSIPTPRGPLYDLRSSRVGQSMEITDAMGATTNWKVTKVEQLHKTSLDLDPYFTGDGQRTLVLFTCGGRWDQKRQSYDDNIIVTAVPAG</sequence>
<evidence type="ECO:0000256" key="3">
    <source>
        <dbReference type="SAM" id="SignalP"/>
    </source>
</evidence>
<dbReference type="InterPro" id="IPR005754">
    <property type="entry name" value="Sortase"/>
</dbReference>
<dbReference type="RefSeq" id="WP_183511036.1">
    <property type="nucleotide sequence ID" value="NZ_BAABGK010000042.1"/>
</dbReference>
<dbReference type="CDD" id="cd05829">
    <property type="entry name" value="Sortase_F"/>
    <property type="match status" value="1"/>
</dbReference>
<comment type="caution">
    <text evidence="4">The sequence shown here is derived from an EMBL/GenBank/DDBJ whole genome shotgun (WGS) entry which is preliminary data.</text>
</comment>
<proteinExistence type="predicted"/>
<dbReference type="InterPro" id="IPR042001">
    <property type="entry name" value="Sortase_F"/>
</dbReference>
<dbReference type="Proteomes" id="UP000523000">
    <property type="component" value="Unassembled WGS sequence"/>
</dbReference>
<organism evidence="4 5">
    <name type="scientific">Paeniglutamicibacter cryotolerans</name>
    <dbReference type="NCBI Taxonomy" id="670079"/>
    <lineage>
        <taxon>Bacteria</taxon>
        <taxon>Bacillati</taxon>
        <taxon>Actinomycetota</taxon>
        <taxon>Actinomycetes</taxon>
        <taxon>Micrococcales</taxon>
        <taxon>Micrococcaceae</taxon>
        <taxon>Paeniglutamicibacter</taxon>
    </lineage>
</organism>
<evidence type="ECO:0000256" key="1">
    <source>
        <dbReference type="ARBA" id="ARBA00022801"/>
    </source>
</evidence>
<accession>A0A839QRG1</accession>
<gene>
    <name evidence="4" type="ORF">E9229_002033</name>
</gene>
<evidence type="ECO:0000313" key="4">
    <source>
        <dbReference type="EMBL" id="MBB2995842.1"/>
    </source>
</evidence>
<feature type="chain" id="PRO_5032904918" description="Class F sortase" evidence="3">
    <location>
        <begin position="23"/>
        <end position="228"/>
    </location>
</feature>
<keyword evidence="5" id="KW-1185">Reference proteome</keyword>
<feature type="signal peptide" evidence="3">
    <location>
        <begin position="1"/>
        <end position="22"/>
    </location>
</feature>
<keyword evidence="3" id="KW-0732">Signal</keyword>
<dbReference type="Gene3D" id="2.40.260.10">
    <property type="entry name" value="Sortase"/>
    <property type="match status" value="1"/>
</dbReference>
<dbReference type="InterPro" id="IPR023365">
    <property type="entry name" value="Sortase_dom-sf"/>
</dbReference>
<dbReference type="EMBL" id="JACHVS010000001">
    <property type="protein sequence ID" value="MBB2995842.1"/>
    <property type="molecule type" value="Genomic_DNA"/>
</dbReference>